<feature type="transmembrane region" description="Helical" evidence="1">
    <location>
        <begin position="44"/>
        <end position="63"/>
    </location>
</feature>
<dbReference type="Proteomes" id="UP001155500">
    <property type="component" value="Unassembled WGS sequence"/>
</dbReference>
<dbReference type="AlphaFoldDB" id="A0A9X4SPZ1"/>
<protein>
    <recommendedName>
        <fullName evidence="4">Membrane protein SirB2</fullName>
    </recommendedName>
</protein>
<feature type="transmembrane region" description="Helical" evidence="1">
    <location>
        <begin position="6"/>
        <end position="24"/>
    </location>
</feature>
<sequence>MFDSLTLFYIHITSAYTSLLLFIVRSAMQFRGKNWRAIKLLKILPHLSDTLLLVSGLAITILLGYGLPTWLAIKLLLLVGYIIFAAKTLSKKSLGFSPLYFFIACACFIGAILVAYFH</sequence>
<keyword evidence="1" id="KW-0472">Membrane</keyword>
<dbReference type="RefSeq" id="WP_279572144.1">
    <property type="nucleotide sequence ID" value="NZ_LWID01000001.1"/>
</dbReference>
<dbReference type="GO" id="GO:0005886">
    <property type="term" value="C:plasma membrane"/>
    <property type="evidence" value="ECO:0007669"/>
    <property type="project" value="TreeGrafter"/>
</dbReference>
<name>A0A9X4SPZ1_9PAST</name>
<dbReference type="PANTHER" id="PTHR39594:SF1">
    <property type="entry name" value="PROTEIN YCHQ"/>
    <property type="match status" value="1"/>
</dbReference>
<proteinExistence type="predicted"/>
<feature type="transmembrane region" description="Helical" evidence="1">
    <location>
        <begin position="69"/>
        <end position="86"/>
    </location>
</feature>
<comment type="caution">
    <text evidence="2">The sequence shown here is derived from an EMBL/GenBank/DDBJ whole genome shotgun (WGS) entry which is preliminary data.</text>
</comment>
<dbReference type="InterPro" id="IPR007360">
    <property type="entry name" value="SirB"/>
</dbReference>
<evidence type="ECO:0000256" key="1">
    <source>
        <dbReference type="SAM" id="Phobius"/>
    </source>
</evidence>
<dbReference type="PIRSF" id="PIRSF005610">
    <property type="entry name" value="SirB"/>
    <property type="match status" value="1"/>
</dbReference>
<gene>
    <name evidence="2" type="ORF">A6A20_03295</name>
</gene>
<accession>A0A9X4SPZ1</accession>
<evidence type="ECO:0000313" key="2">
    <source>
        <dbReference type="EMBL" id="MDG6894671.1"/>
    </source>
</evidence>
<dbReference type="EMBL" id="LWID01000001">
    <property type="protein sequence ID" value="MDG6894671.1"/>
    <property type="molecule type" value="Genomic_DNA"/>
</dbReference>
<feature type="transmembrane region" description="Helical" evidence="1">
    <location>
        <begin position="98"/>
        <end position="117"/>
    </location>
</feature>
<keyword evidence="1" id="KW-0812">Transmembrane</keyword>
<dbReference type="PANTHER" id="PTHR39594">
    <property type="entry name" value="PROTEIN YCHQ"/>
    <property type="match status" value="1"/>
</dbReference>
<organism evidence="2 3">
    <name type="scientific">Volucribacter amazonae</name>
    <dbReference type="NCBI Taxonomy" id="256731"/>
    <lineage>
        <taxon>Bacteria</taxon>
        <taxon>Pseudomonadati</taxon>
        <taxon>Pseudomonadota</taxon>
        <taxon>Gammaproteobacteria</taxon>
        <taxon>Pasteurellales</taxon>
        <taxon>Pasteurellaceae</taxon>
        <taxon>Volucribacter</taxon>
    </lineage>
</organism>
<keyword evidence="1" id="KW-1133">Transmembrane helix</keyword>
<evidence type="ECO:0000313" key="3">
    <source>
        <dbReference type="Proteomes" id="UP001155500"/>
    </source>
</evidence>
<keyword evidence="3" id="KW-1185">Reference proteome</keyword>
<dbReference type="Pfam" id="PF04247">
    <property type="entry name" value="SirB"/>
    <property type="match status" value="1"/>
</dbReference>
<evidence type="ECO:0008006" key="4">
    <source>
        <dbReference type="Google" id="ProtNLM"/>
    </source>
</evidence>
<reference evidence="2" key="1">
    <citation type="submission" date="2016-03" db="EMBL/GenBank/DDBJ databases">
        <title>Co-evolution between Pasteurellaceae and their hosts.</title>
        <authorList>
            <person name="Hansen M.J."/>
            <person name="Bojesen A.M."/>
            <person name="Planet P."/>
        </authorList>
    </citation>
    <scope>NUCLEOTIDE SEQUENCE</scope>
    <source>
        <strain evidence="2">146/S8/89</strain>
    </source>
</reference>